<evidence type="ECO:0000313" key="13">
    <source>
        <dbReference type="Proteomes" id="UP001195914"/>
    </source>
</evidence>
<keyword evidence="5 10" id="KW-0863">Zinc-finger</keyword>
<dbReference type="Pfam" id="PF02207">
    <property type="entry name" value="zf-UBR"/>
    <property type="match status" value="1"/>
</dbReference>
<feature type="zinc finger region" description="UBR-type" evidence="9">
    <location>
        <begin position="65"/>
        <end position="135"/>
    </location>
</feature>
<dbReference type="PANTHER" id="PTHR21497:SF24">
    <property type="entry name" value="E3 UBIQUITIN-PROTEIN LIGASE UBR1"/>
    <property type="match status" value="1"/>
</dbReference>
<dbReference type="PROSITE" id="PS51157">
    <property type="entry name" value="ZF_UBR"/>
    <property type="match status" value="1"/>
</dbReference>
<dbReference type="Proteomes" id="UP001195914">
    <property type="component" value="Unassembled WGS sequence"/>
</dbReference>
<dbReference type="PANTHER" id="PTHR21497">
    <property type="entry name" value="UBIQUITIN LIGASE E3 ALPHA-RELATED"/>
    <property type="match status" value="1"/>
</dbReference>
<reference evidence="12" key="2">
    <citation type="submission" date="2021-05" db="EMBL/GenBank/DDBJ databases">
        <authorList>
            <person name="Pain A."/>
        </authorList>
    </citation>
    <scope>NUCLEOTIDE SEQUENCE</scope>
    <source>
        <strain evidence="12">1802A</strain>
    </source>
</reference>
<reference evidence="12" key="1">
    <citation type="journal article" date="2014" name="Nucleic Acids Res.">
        <title>The evolutionary dynamics of variant antigen genes in Babesia reveal a history of genomic innovation underlying host-parasite interaction.</title>
        <authorList>
            <person name="Jackson A.P."/>
            <person name="Otto T.D."/>
            <person name="Darby A."/>
            <person name="Ramaprasad A."/>
            <person name="Xia D."/>
            <person name="Echaide I.E."/>
            <person name="Farber M."/>
            <person name="Gahlot S."/>
            <person name="Gamble J."/>
            <person name="Gupta D."/>
            <person name="Gupta Y."/>
            <person name="Jackson L."/>
            <person name="Malandrin L."/>
            <person name="Malas T.B."/>
            <person name="Moussa E."/>
            <person name="Nair M."/>
            <person name="Reid A.J."/>
            <person name="Sanders M."/>
            <person name="Sharma J."/>
            <person name="Tracey A."/>
            <person name="Quail M.A."/>
            <person name="Weir W."/>
            <person name="Wastling J.M."/>
            <person name="Hall N."/>
            <person name="Willadsen P."/>
            <person name="Lingelbach K."/>
            <person name="Shiels B."/>
            <person name="Tait A."/>
            <person name="Berriman M."/>
            <person name="Allred D.R."/>
            <person name="Pain A."/>
        </authorList>
    </citation>
    <scope>NUCLEOTIDE SEQUENCE</scope>
    <source>
        <strain evidence="12">1802A</strain>
    </source>
</reference>
<dbReference type="EC" id="2.3.2.27" evidence="10"/>
<dbReference type="EMBL" id="JAHBMH010000067">
    <property type="protein sequence ID" value="KAK1934012.1"/>
    <property type="molecule type" value="Genomic_DNA"/>
</dbReference>
<evidence type="ECO:0000256" key="2">
    <source>
        <dbReference type="ARBA" id="ARBA00004906"/>
    </source>
</evidence>
<evidence type="ECO:0000256" key="6">
    <source>
        <dbReference type="ARBA" id="ARBA00022786"/>
    </source>
</evidence>
<evidence type="ECO:0000259" key="11">
    <source>
        <dbReference type="PROSITE" id="PS51157"/>
    </source>
</evidence>
<accession>A0AAD9LFT3</accession>
<comment type="caution">
    <text evidence="12">The sequence shown here is derived from an EMBL/GenBank/DDBJ whole genome shotgun (WGS) entry which is preliminary data.</text>
</comment>
<evidence type="ECO:0000256" key="4">
    <source>
        <dbReference type="ARBA" id="ARBA00022723"/>
    </source>
</evidence>
<comment type="catalytic activity">
    <reaction evidence="1 10">
        <text>S-ubiquitinyl-[E2 ubiquitin-conjugating enzyme]-L-cysteine + [acceptor protein]-L-lysine = [E2 ubiquitin-conjugating enzyme]-L-cysteine + N(6)-ubiquitinyl-[acceptor protein]-L-lysine.</text>
        <dbReference type="EC" id="2.3.2.27"/>
    </reaction>
</comment>
<organism evidence="12 13">
    <name type="scientific">Babesia divergens</name>
    <dbReference type="NCBI Taxonomy" id="32595"/>
    <lineage>
        <taxon>Eukaryota</taxon>
        <taxon>Sar</taxon>
        <taxon>Alveolata</taxon>
        <taxon>Apicomplexa</taxon>
        <taxon>Aconoidasida</taxon>
        <taxon>Piroplasmida</taxon>
        <taxon>Babesiidae</taxon>
        <taxon>Babesia</taxon>
    </lineage>
</organism>
<evidence type="ECO:0000256" key="1">
    <source>
        <dbReference type="ARBA" id="ARBA00000900"/>
    </source>
</evidence>
<dbReference type="SMART" id="SM00396">
    <property type="entry name" value="ZnF_UBR1"/>
    <property type="match status" value="1"/>
</dbReference>
<dbReference type="CDD" id="cd19673">
    <property type="entry name" value="UBR-box_UBR3"/>
    <property type="match status" value="1"/>
</dbReference>
<feature type="domain" description="UBR-type" evidence="11">
    <location>
        <begin position="65"/>
        <end position="135"/>
    </location>
</feature>
<name>A0AAD9LFT3_BABDI</name>
<keyword evidence="3 10" id="KW-0808">Transferase</keyword>
<dbReference type="InterPro" id="IPR003126">
    <property type="entry name" value="Znf_UBR"/>
</dbReference>
<evidence type="ECO:0000256" key="5">
    <source>
        <dbReference type="ARBA" id="ARBA00022771"/>
    </source>
</evidence>
<proteinExistence type="inferred from homology"/>
<evidence type="ECO:0000313" key="12">
    <source>
        <dbReference type="EMBL" id="KAK1934012.1"/>
    </source>
</evidence>
<protein>
    <recommendedName>
        <fullName evidence="10">E3 ubiquitin-protein ligase</fullName>
        <ecNumber evidence="10">2.3.2.27</ecNumber>
    </recommendedName>
</protein>
<dbReference type="GO" id="GO:0071596">
    <property type="term" value="P:ubiquitin-dependent protein catabolic process via the N-end rule pathway"/>
    <property type="evidence" value="ECO:0007669"/>
    <property type="project" value="UniProtKB-UniRule"/>
</dbReference>
<evidence type="ECO:0000256" key="7">
    <source>
        <dbReference type="ARBA" id="ARBA00022833"/>
    </source>
</evidence>
<keyword evidence="7 10" id="KW-0862">Zinc</keyword>
<evidence type="ECO:0000256" key="10">
    <source>
        <dbReference type="RuleBase" id="RU366018"/>
    </source>
</evidence>
<dbReference type="GO" id="GO:0008270">
    <property type="term" value="F:zinc ion binding"/>
    <property type="evidence" value="ECO:0007669"/>
    <property type="project" value="UniProtKB-UniRule"/>
</dbReference>
<dbReference type="InterPro" id="IPR044046">
    <property type="entry name" value="E3_ligase_UBR-like_C"/>
</dbReference>
<keyword evidence="13" id="KW-1185">Reference proteome</keyword>
<dbReference type="FunFam" id="2.10.110.30:FF:000002">
    <property type="entry name" value="Putative e3 ubiquitin-protein ligase ubr3"/>
    <property type="match status" value="1"/>
</dbReference>
<evidence type="ECO:0000256" key="3">
    <source>
        <dbReference type="ARBA" id="ARBA00022679"/>
    </source>
</evidence>
<dbReference type="GO" id="GO:0005737">
    <property type="term" value="C:cytoplasm"/>
    <property type="evidence" value="ECO:0007669"/>
    <property type="project" value="TreeGrafter"/>
</dbReference>
<dbReference type="InterPro" id="IPR039164">
    <property type="entry name" value="UBR1-like"/>
</dbReference>
<sequence>MEATSAPKRHRMASNAHLDIPALADKYNRTQDREAVFREIYAYLYANCDENKVNKLIELYTGNTGLCTTKWMEETVAFKCYDCESDNTCAVCLECFFKSNHEGHRYRLTRTSGGCCDCGDNASWDPQGACSKHNAPITVYDEKELLNVFSEDFIARLKNALQQITTEITAFLTNLDPMTEQFVFVLLLFLDKLMKTAPAFRYALFDVIDHKTLSLWVKQHQILSNDVRKAFNSIYLTMLTSMAFKMLFSDVYVEHYAEIAQPFKEDPEDWHLSYLSVQLFTYSHIAIKAINEGFLEECLYPIINSNSVDPKLGTVQFPRFDRRSLGLYLRVLGDFTYLMNHDAVIKLVLSTPTLQYTLFRILGRMEMMNVIQRETEEHVQFENSGYVLAFTNEHSFLLALRPFTELCKANIALTANLYRSLNAYVRDYLCPWQFNSRKLCRSFHIPLIRFFVSVINFDHIAQLYASGAGVEELRNDIIVTVFDDEVLLHVMKQAITVIRFAMEIKNNLWLYNGESMHEQSDHYRQVVLIQHDVAAIQMGIAILGLRRRAGLTNIEPLAVLYGEAFKTHVTCQEGTNVQEQQLPGDTYFKVLLFMHLFNLVIHDIKNLEVLAVPRNNKDPNYVRRGYPLILMEIASALAMGKLEFAEVTAMVNVHWKRHPQVVQAVDQLASVNYSQVADKTYVRPKNEAYRIIDVLWHPYNIIASLSIPQEVLKRGEYNILGAPRSANLMQPEYLNAQDAVVEGIGKTKAFQVVWMFIEALANLPAGDHNDAPKHSAEGPMDTMQEPTFHDQTDENECFEDAVSELTEYFNIDIDWSGPIGNRWNESLLGAMKTINLIMETSDHVGMHNAEKLVKMLEAILSRIADDAVVKTAITHTIKKIRDTYQLVQINPETDHIDKRKQNMKSLQMKFMSKMLAQQKKIKMDDLPGDSSPDFDEEHQTCILCRQKMDDDNRMGLMCLIATNSVMRMCTQSLGETAVYAKASLPLRSSIISSCGHVAHTRCINDHRRKQGDTHIIPVHGVQRNRDEYFCPICKALCNYTLECIPDGKVLERNETAEDRLYSLCTASWRYPFCTNWMPTPVHAKFNANPHVMYTFSVVLPFNDVTTAQTPGRSFLEEIGVRDLKYNDFNCARCLETDVFAGYNPQCRALFYPKEDDMTYIDRTHLGRQLAEWINRNPAKIQPIKRLLKIDPTASLSRRATSHYCRAVFTGQRSLYGVQNWRHANAGIEVDPKIWLLYNHIIATCSCSRNQLTVKPSLTRHLVRNYYTTGIKETGLDDQGDLTLIDTTYFDVLPEDLIVPKPTRDESISAMTVLVEAMSEKQVRQLAKAINLELVETEYHPVAPVSMETNDGQFELDVTCAWSKDVVREFLVAFIKQAPTMQKSLEYLATNIGTLIMQVIERAALSDIKKALATFVKDSADAEVEQGSQCEQFTALRFRRDFLKTLYRTYLEGSIESAELPSNLTGRVDWMGFEEHEGAFRAYNGYSHADKELNNCPNEVEMSTGGMEIDSDIAQENYQRAMHEQMTVSNPQEEFEGAEETCCGAVSHGGDDTYNACILMNIRQRLTMAKILQEEHYKTVQTFVKTLPERPNGDIAEQVKTYMVEQIMKLLRVRQLHGLVESGITDSEFEELIQLMQSDYNAHEPTEGEERNIVNAIFAAHPPKTPQEHDETMDNTRYYKGTDFIKRINEETYKAHANFAFFEVIRHLVPAERHLVDFVQSSLQEKITQAPENCDIIQIAQHATKTVYDSLMANGYLPKDFNMDMDAITVALFKHLNVLLDIAFWIIFSVFETDAETSTKVSYAHLQEDGLRFNLLVEATGIKGLTHMVLQACSEILDQENTLKLMLMRATNHETMAPLVSAYDYINLRQNLTDDAWELIRDTTFRMCPTCGTQPPNPLLCLICGSIICHQSMCCDRNKDANVLQMLSALERNGVGFHANDMAHIYNDEVVAHTNVCGGGQGMYISPYNCFLVFMDERRHCVTHTLYADNYGNKDLHASVYGPVVLSQTKLTNIINAFCQGKLTQEIINVQKESIR</sequence>
<comment type="similarity">
    <text evidence="8 10">Belongs to the E3 ubiquitin-protein ligase UBR1-like family.</text>
</comment>
<comment type="pathway">
    <text evidence="2 10">Protein modification; protein ubiquitination.</text>
</comment>
<dbReference type="Pfam" id="PF18995">
    <property type="entry name" value="PRT6_C"/>
    <property type="match status" value="1"/>
</dbReference>
<evidence type="ECO:0000256" key="8">
    <source>
        <dbReference type="ARBA" id="ARBA00046341"/>
    </source>
</evidence>
<dbReference type="GO" id="GO:0000151">
    <property type="term" value="C:ubiquitin ligase complex"/>
    <property type="evidence" value="ECO:0007669"/>
    <property type="project" value="TreeGrafter"/>
</dbReference>
<comment type="function">
    <text evidence="10">Ubiquitin ligase protein which is a component of the N-end rule pathway. Recognizes and binds to proteins bearing specific N-terminal residues that are destabilizing according to the N-end rule, leading to their ubiquitination and subsequent degradation.</text>
</comment>
<dbReference type="Gene3D" id="2.10.110.30">
    <property type="match status" value="1"/>
</dbReference>
<dbReference type="GO" id="GO:0016567">
    <property type="term" value="P:protein ubiquitination"/>
    <property type="evidence" value="ECO:0007669"/>
    <property type="project" value="UniProtKB-UniRule"/>
</dbReference>
<dbReference type="GO" id="GO:0061630">
    <property type="term" value="F:ubiquitin protein ligase activity"/>
    <property type="evidence" value="ECO:0007669"/>
    <property type="project" value="UniProtKB-UniRule"/>
</dbReference>
<keyword evidence="4 10" id="KW-0479">Metal-binding</keyword>
<keyword evidence="6 10" id="KW-0833">Ubl conjugation pathway</keyword>
<evidence type="ECO:0000256" key="9">
    <source>
        <dbReference type="PROSITE-ProRule" id="PRU00508"/>
    </source>
</evidence>
<gene>
    <name evidence="12" type="ORF">X943_000757</name>
</gene>